<protein>
    <submittedName>
        <fullName evidence="1">Uncharacterized protein</fullName>
    </submittedName>
</protein>
<reference evidence="1" key="1">
    <citation type="submission" date="2017-04" db="EMBL/GenBank/DDBJ databases">
        <title>Unveiling RNA virosphere associated with marine microorganisms.</title>
        <authorList>
            <person name="Urayama S."/>
            <person name="Takaki Y."/>
            <person name="Nishi S."/>
            <person name="Yoshida Y."/>
            <person name="Deguchi S."/>
            <person name="Takai K."/>
            <person name="Nunoura T."/>
        </authorList>
    </citation>
    <scope>NUCLEOTIDE SEQUENCE</scope>
</reference>
<dbReference type="SUPFAM" id="SSF52540">
    <property type="entry name" value="P-loop containing nucleoside triphosphate hydrolases"/>
    <property type="match status" value="1"/>
</dbReference>
<dbReference type="EMBL" id="BDQA01000388">
    <property type="protein sequence ID" value="GBH21854.1"/>
    <property type="molecule type" value="Genomic_RNA"/>
</dbReference>
<dbReference type="AlphaFoldDB" id="A0A2V0R9V6"/>
<name>A0A2V0R9V6_9ZZZZ</name>
<sequence>MKKHIQLTLVLGGMGHGKTTLVRGMRDKGIRAVMDTDECRVAPIEERRKKLIRKAVAAKGDEIPRRWRDHNEQWFAQVWGGIGLFTQTYDAEHITVSDHGGWFILETPDVDVNMLVRRVVALIVPLDVAQKRVAERGGSPEDEKLVEVSWTSYQRVIDMWRDKGYHVTRIDGRDEPSVVRDEVIRAIQL</sequence>
<organism evidence="1">
    <name type="scientific">viral metagenome</name>
    <dbReference type="NCBI Taxonomy" id="1070528"/>
    <lineage>
        <taxon>unclassified sequences</taxon>
        <taxon>metagenomes</taxon>
        <taxon>organismal metagenomes</taxon>
    </lineage>
</organism>
<dbReference type="Gene3D" id="3.40.50.300">
    <property type="entry name" value="P-loop containing nucleotide triphosphate hydrolases"/>
    <property type="match status" value="1"/>
</dbReference>
<comment type="caution">
    <text evidence="1">The sequence shown here is derived from an EMBL/GenBank/DDBJ whole genome shotgun (WGS) entry which is preliminary data.</text>
</comment>
<proteinExistence type="predicted"/>
<accession>A0A2V0R9V6</accession>
<evidence type="ECO:0000313" key="1">
    <source>
        <dbReference type="EMBL" id="GBH21854.1"/>
    </source>
</evidence>
<dbReference type="InterPro" id="IPR027417">
    <property type="entry name" value="P-loop_NTPase"/>
</dbReference>